<evidence type="ECO:0000313" key="3">
    <source>
        <dbReference type="Proteomes" id="UP000289738"/>
    </source>
</evidence>
<sequence length="261" mass="30090">MLVNRFMQLKFIWDAEHNLMIRKSYNHYATKRLQQMMSNVHQGYDHLTKWIRQAIKNELEGYFRDNERFKCHRLMNVSNRAPPRSSKYTGGSTIFMQTKSKLSLDRKATLVETFKYTYILKANKKRFADEQSVAYYEDYMQKLEAATQQSQAPSGDDEVGSETSVVDPDRVWRQTASELYKNGHFGLGSFFASGFRSFALAASSATSPADPQEVVDLKEEVYKLTQELHQQVEQFEQRYNNLLACVGGAVAISSDLTEKLE</sequence>
<comment type="caution">
    <text evidence="2">The sequence shown here is derived from an EMBL/GenBank/DDBJ whole genome shotgun (WGS) entry which is preliminary data.</text>
</comment>
<reference evidence="2 3" key="1">
    <citation type="submission" date="2019-01" db="EMBL/GenBank/DDBJ databases">
        <title>Sequencing of cultivated peanut Arachis hypogaea provides insights into genome evolution and oil improvement.</title>
        <authorList>
            <person name="Chen X."/>
        </authorList>
    </citation>
    <scope>NUCLEOTIDE SEQUENCE [LARGE SCALE GENOMIC DNA]</scope>
    <source>
        <strain evidence="3">cv. Fuhuasheng</strain>
        <tissue evidence="2">Leaves</tissue>
    </source>
</reference>
<name>A0A445E175_ARAHY</name>
<evidence type="ECO:0000313" key="2">
    <source>
        <dbReference type="EMBL" id="RYR69232.1"/>
    </source>
</evidence>
<dbReference type="EMBL" id="SDMP01000003">
    <property type="protein sequence ID" value="RYR69232.1"/>
    <property type="molecule type" value="Genomic_DNA"/>
</dbReference>
<protein>
    <submittedName>
        <fullName evidence="2">Uncharacterized protein</fullName>
    </submittedName>
</protein>
<evidence type="ECO:0000256" key="1">
    <source>
        <dbReference type="SAM" id="MobiDB-lite"/>
    </source>
</evidence>
<accession>A0A445E175</accession>
<feature type="region of interest" description="Disordered" evidence="1">
    <location>
        <begin position="146"/>
        <end position="166"/>
    </location>
</feature>
<organism evidence="2 3">
    <name type="scientific">Arachis hypogaea</name>
    <name type="common">Peanut</name>
    <dbReference type="NCBI Taxonomy" id="3818"/>
    <lineage>
        <taxon>Eukaryota</taxon>
        <taxon>Viridiplantae</taxon>
        <taxon>Streptophyta</taxon>
        <taxon>Embryophyta</taxon>
        <taxon>Tracheophyta</taxon>
        <taxon>Spermatophyta</taxon>
        <taxon>Magnoliopsida</taxon>
        <taxon>eudicotyledons</taxon>
        <taxon>Gunneridae</taxon>
        <taxon>Pentapetalae</taxon>
        <taxon>rosids</taxon>
        <taxon>fabids</taxon>
        <taxon>Fabales</taxon>
        <taxon>Fabaceae</taxon>
        <taxon>Papilionoideae</taxon>
        <taxon>50 kb inversion clade</taxon>
        <taxon>dalbergioids sensu lato</taxon>
        <taxon>Dalbergieae</taxon>
        <taxon>Pterocarpus clade</taxon>
        <taxon>Arachis</taxon>
    </lineage>
</organism>
<proteinExistence type="predicted"/>
<gene>
    <name evidence="2" type="ORF">Ahy_A03g015770</name>
</gene>
<keyword evidence="3" id="KW-1185">Reference proteome</keyword>
<dbReference type="AlphaFoldDB" id="A0A445E175"/>
<dbReference type="Proteomes" id="UP000289738">
    <property type="component" value="Chromosome A03"/>
</dbReference>